<organism evidence="1 3">
    <name type="scientific">Candidatus Accumulibacter cognatus</name>
    <dbReference type="NCBI Taxonomy" id="2954383"/>
    <lineage>
        <taxon>Bacteria</taxon>
        <taxon>Pseudomonadati</taxon>
        <taxon>Pseudomonadota</taxon>
        <taxon>Betaproteobacteria</taxon>
        <taxon>Candidatus Accumulibacter</taxon>
    </lineage>
</organism>
<keyword evidence="3" id="KW-1185">Reference proteome</keyword>
<reference evidence="2" key="3">
    <citation type="submission" date="2020-06" db="EMBL/GenBank/DDBJ databases">
        <authorList>
            <person name="Arumugam K."/>
            <person name="Besarab I."/>
            <person name="Haryono M."/>
            <person name="Bagci C."/>
            <person name="Beier S."/>
            <person name="Buchfink B."/>
            <person name="Gorska A."/>
            <person name="Qiu G."/>
            <person name="Huson D.H."/>
            <person name="Williams R.B."/>
        </authorList>
    </citation>
    <scope>NUCLEOTIDE SEQUENCE</scope>
    <source>
        <strain evidence="2">SSA1</strain>
    </source>
</reference>
<dbReference type="EMBL" id="JDST02000033">
    <property type="protein sequence ID" value="KFB77129.1"/>
    <property type="molecule type" value="Genomic_DNA"/>
</dbReference>
<dbReference type="Proteomes" id="UP000021315">
    <property type="component" value="Unassembled WGS sequence"/>
</dbReference>
<protein>
    <submittedName>
        <fullName evidence="1">Uncharacterized protein</fullName>
    </submittedName>
</protein>
<reference evidence="2 4" key="2">
    <citation type="journal article" date="2019" name="Microbiome">
        <title>Annotated bacterial chromosomes from frame-shift-corrected long-read metagenomic data.</title>
        <authorList>
            <person name="Arumugam K."/>
            <person name="Bagci C."/>
            <person name="Bessarab I."/>
            <person name="Beier S."/>
            <person name="Buchfink B."/>
            <person name="Gorska A."/>
            <person name="Qiu G."/>
            <person name="Huson D.H."/>
            <person name="Williams R.B.H."/>
        </authorList>
    </citation>
    <scope>NUCLEOTIDE SEQUENCE [LARGE SCALE GENOMIC DNA]</scope>
    <source>
        <strain evidence="2">SSA1</strain>
    </source>
</reference>
<dbReference type="STRING" id="1453999.AW06_001785"/>
<accession>A0A080MIS3</accession>
<reference evidence="1 3" key="1">
    <citation type="submission" date="2014-02" db="EMBL/GenBank/DDBJ databases">
        <title>Expanding our view of genomic diversity in Candidatus Accumulibacter clades.</title>
        <authorList>
            <person name="Skennerton C.T."/>
            <person name="Barr J.J."/>
            <person name="Slater F.R."/>
            <person name="Bond P.L."/>
            <person name="Tyson G.W."/>
        </authorList>
    </citation>
    <scope>NUCLEOTIDE SEQUENCE [LARGE SCALE GENOMIC DNA]</scope>
    <source>
        <strain evidence="3">SK-02</strain>
    </source>
</reference>
<gene>
    <name evidence="1" type="ORF">AW06_001785</name>
    <name evidence="2" type="ORF">HWD57_20630</name>
</gene>
<evidence type="ECO:0000313" key="1">
    <source>
        <dbReference type="EMBL" id="KFB77129.1"/>
    </source>
</evidence>
<accession>A0A7D5SHF0</accession>
<proteinExistence type="predicted"/>
<dbReference type="KEGG" id="acog:HWD57_20630"/>
<dbReference type="Gene3D" id="3.40.630.30">
    <property type="match status" value="1"/>
</dbReference>
<dbReference type="EMBL" id="CP058708">
    <property type="protein sequence ID" value="QLH51922.1"/>
    <property type="molecule type" value="Genomic_DNA"/>
</dbReference>
<dbReference type="Proteomes" id="UP000509684">
    <property type="component" value="Chromosome"/>
</dbReference>
<dbReference type="AlphaFoldDB" id="A0A080MIS3"/>
<name>A0A080MIS3_9PROT</name>
<evidence type="ECO:0000313" key="3">
    <source>
        <dbReference type="Proteomes" id="UP000021315"/>
    </source>
</evidence>
<sequence>MAAHRTDEFECGEGVLDEWLKRRVMANQLTGASRTFLVTDQGLRIHGYYAMAAGVLWWSVTRKVSSRICLSRRCWRSRTGWTR</sequence>
<evidence type="ECO:0000313" key="2">
    <source>
        <dbReference type="EMBL" id="QLH51922.1"/>
    </source>
</evidence>
<evidence type="ECO:0000313" key="4">
    <source>
        <dbReference type="Proteomes" id="UP000509684"/>
    </source>
</evidence>